<dbReference type="GO" id="GO:0016757">
    <property type="term" value="F:glycosyltransferase activity"/>
    <property type="evidence" value="ECO:0007669"/>
    <property type="project" value="UniProtKB-KW"/>
</dbReference>
<gene>
    <name evidence="12" type="ORF">EDS130_LOCUS1305</name>
</gene>
<evidence type="ECO:0000256" key="1">
    <source>
        <dbReference type="ARBA" id="ARBA00004606"/>
    </source>
</evidence>
<dbReference type="InterPro" id="IPR003378">
    <property type="entry name" value="Fringe-like_glycosylTrfase"/>
</dbReference>
<evidence type="ECO:0000256" key="4">
    <source>
        <dbReference type="ARBA" id="ARBA00022679"/>
    </source>
</evidence>
<evidence type="ECO:0000313" key="12">
    <source>
        <dbReference type="EMBL" id="CAF0734012.1"/>
    </source>
</evidence>
<dbReference type="PANTHER" id="PTHR10811">
    <property type="entry name" value="FRINGE-RELATED"/>
    <property type="match status" value="1"/>
</dbReference>
<reference evidence="12" key="1">
    <citation type="submission" date="2021-02" db="EMBL/GenBank/DDBJ databases">
        <authorList>
            <person name="Nowell W R."/>
        </authorList>
    </citation>
    <scope>NUCLEOTIDE SEQUENCE</scope>
</reference>
<evidence type="ECO:0000256" key="10">
    <source>
        <dbReference type="SAM" id="Phobius"/>
    </source>
</evidence>
<keyword evidence="3" id="KW-0328">Glycosyltransferase</keyword>
<dbReference type="OrthoDB" id="8959630at2759"/>
<feature type="transmembrane region" description="Helical" evidence="10">
    <location>
        <begin position="45"/>
        <end position="68"/>
    </location>
</feature>
<dbReference type="EMBL" id="CAJNOJ010000003">
    <property type="protein sequence ID" value="CAF0734012.1"/>
    <property type="molecule type" value="Genomic_DNA"/>
</dbReference>
<evidence type="ECO:0000313" key="13">
    <source>
        <dbReference type="Proteomes" id="UP000663852"/>
    </source>
</evidence>
<keyword evidence="4" id="KW-0808">Transferase</keyword>
<dbReference type="Proteomes" id="UP000663852">
    <property type="component" value="Unassembled WGS sequence"/>
</dbReference>
<dbReference type="AlphaFoldDB" id="A0A813NDB5"/>
<dbReference type="GO" id="GO:0016020">
    <property type="term" value="C:membrane"/>
    <property type="evidence" value="ECO:0007669"/>
    <property type="project" value="UniProtKB-SubCell"/>
</dbReference>
<evidence type="ECO:0000256" key="8">
    <source>
        <dbReference type="ARBA" id="ARBA00023136"/>
    </source>
</evidence>
<comment type="subcellular location">
    <subcellularLocation>
        <location evidence="9">Endomembrane system</location>
        <topology evidence="9">Single-pass membrane protein</topology>
    </subcellularLocation>
    <subcellularLocation>
        <location evidence="1">Membrane</location>
        <topology evidence="1">Single-pass type II membrane protein</topology>
    </subcellularLocation>
</comment>
<evidence type="ECO:0000259" key="11">
    <source>
        <dbReference type="Pfam" id="PF02434"/>
    </source>
</evidence>
<comment type="caution">
    <text evidence="12">The sequence shown here is derived from an EMBL/GenBank/DDBJ whole genome shotgun (WGS) entry which is preliminary data.</text>
</comment>
<evidence type="ECO:0000256" key="7">
    <source>
        <dbReference type="ARBA" id="ARBA00022989"/>
    </source>
</evidence>
<sequence>MQLSRTYPAEQQCLRSTTSAQYTDVGRNSCCYRLLHRRHYCRRMFALNHCSFRTCLVIIVLCSFIVYYHSWRQTNLLDISRQPSKSVRILYLVRTSARFYEKRLTYLLETWIALVKSDTFFVTDTPLPNIEQDHMILTKETCGLDAHTMGNLCCKTAHDFQLYRRHISTYDWFCHFDDDQYVNVDNLQNYLSTLNFNTPYYIGRNSWPSTLKRTKHPYPTPFWFATLGAGVCLSKRTIELLNPHVQNVSQYVDGCIRENYHDDIYLGFLLHAYLKIPLTKNEHFHSHIEKTFYSNQQLFLHTFRDEITFGFRADKRYPYFLPQIDKSNLDPLRIRALHCLLYTHLKECQRKLQQHLFNSTE</sequence>
<accession>A0A813NDB5</accession>
<protein>
    <recommendedName>
        <fullName evidence="11">Fringe-like glycosyltransferase domain-containing protein</fullName>
    </recommendedName>
</protein>
<keyword evidence="8 10" id="KW-0472">Membrane</keyword>
<dbReference type="GO" id="GO:0012505">
    <property type="term" value="C:endomembrane system"/>
    <property type="evidence" value="ECO:0007669"/>
    <property type="project" value="UniProtKB-SubCell"/>
</dbReference>
<keyword evidence="6" id="KW-0735">Signal-anchor</keyword>
<dbReference type="Pfam" id="PF02434">
    <property type="entry name" value="Fringe"/>
    <property type="match status" value="1"/>
</dbReference>
<keyword evidence="5 10" id="KW-0812">Transmembrane</keyword>
<name>A0A813NDB5_ADIRI</name>
<evidence type="ECO:0000256" key="3">
    <source>
        <dbReference type="ARBA" id="ARBA00022676"/>
    </source>
</evidence>
<keyword evidence="7 10" id="KW-1133">Transmembrane helix</keyword>
<organism evidence="12 13">
    <name type="scientific">Adineta ricciae</name>
    <name type="common">Rotifer</name>
    <dbReference type="NCBI Taxonomy" id="249248"/>
    <lineage>
        <taxon>Eukaryota</taxon>
        <taxon>Metazoa</taxon>
        <taxon>Spiralia</taxon>
        <taxon>Gnathifera</taxon>
        <taxon>Rotifera</taxon>
        <taxon>Eurotatoria</taxon>
        <taxon>Bdelloidea</taxon>
        <taxon>Adinetida</taxon>
        <taxon>Adinetidae</taxon>
        <taxon>Adineta</taxon>
    </lineage>
</organism>
<evidence type="ECO:0000256" key="2">
    <source>
        <dbReference type="ARBA" id="ARBA00008661"/>
    </source>
</evidence>
<feature type="domain" description="Fringe-like glycosyltransferase" evidence="11">
    <location>
        <begin position="88"/>
        <end position="311"/>
    </location>
</feature>
<evidence type="ECO:0000256" key="5">
    <source>
        <dbReference type="ARBA" id="ARBA00022692"/>
    </source>
</evidence>
<comment type="similarity">
    <text evidence="2">Belongs to the glycosyltransferase 31 family.</text>
</comment>
<evidence type="ECO:0000256" key="6">
    <source>
        <dbReference type="ARBA" id="ARBA00022968"/>
    </source>
</evidence>
<evidence type="ECO:0000256" key="9">
    <source>
        <dbReference type="ARBA" id="ARBA00037847"/>
    </source>
</evidence>
<proteinExistence type="inferred from homology"/>
<dbReference type="Gene3D" id="3.90.550.50">
    <property type="match status" value="1"/>
</dbReference>